<evidence type="ECO:0000313" key="1">
    <source>
        <dbReference type="EMBL" id="WEB55791.1"/>
    </source>
</evidence>
<reference evidence="1" key="1">
    <citation type="submission" date="2023-02" db="EMBL/GenBank/DDBJ databases">
        <authorList>
            <person name="Whidbey C."/>
        </authorList>
    </citation>
    <scope>NUCLEOTIDE SEQUENCE</scope>
    <source>
        <strain evidence="1">VSI11</strain>
    </source>
</reference>
<evidence type="ECO:0000313" key="2">
    <source>
        <dbReference type="Proteomes" id="UP001219009"/>
    </source>
</evidence>
<dbReference type="InterPro" id="IPR007499">
    <property type="entry name" value="ERF_bacteria_virus"/>
</dbReference>
<sequence>MAVVKKNRKAYGYDYADLPSILLYVDETLHLEVRQHVIYDVAPHFPYGCVVTSIRQKDGEWSDWLAPIPVLVGDETEGGNQKRKNTLAQRYGSAETYARRYSLNTALGLSSTDNDAQTSGFQKRSVKFMTDEQKTQIDRILEDCKIPVGQENGFIGNVLQTRVAYGTLTEYQAQRFIDAYQQHNDKVKEAPSEQ</sequence>
<dbReference type="Pfam" id="PF04404">
    <property type="entry name" value="ERF"/>
    <property type="match status" value="1"/>
</dbReference>
<organism evidence="1 2">
    <name type="scientific">Bifidobacterium breve</name>
    <dbReference type="NCBI Taxonomy" id="1685"/>
    <lineage>
        <taxon>Bacteria</taxon>
        <taxon>Bacillati</taxon>
        <taxon>Actinomycetota</taxon>
        <taxon>Actinomycetes</taxon>
        <taxon>Bifidobacteriales</taxon>
        <taxon>Bifidobacteriaceae</taxon>
        <taxon>Bifidobacterium</taxon>
    </lineage>
</organism>
<protein>
    <submittedName>
        <fullName evidence="1">ERF family protein</fullName>
    </submittedName>
</protein>
<gene>
    <name evidence="1" type="ORF">PUW55_05425</name>
</gene>
<name>A0AAX3NJU7_BIFBR</name>
<dbReference type="RefSeq" id="WP_012577823.1">
    <property type="nucleotide sequence ID" value="NZ_CP118083.1"/>
</dbReference>
<dbReference type="EMBL" id="CP118083">
    <property type="protein sequence ID" value="WEB55791.1"/>
    <property type="molecule type" value="Genomic_DNA"/>
</dbReference>
<proteinExistence type="predicted"/>
<dbReference type="AlphaFoldDB" id="A0AAX3NJU7"/>
<accession>A0AAX3NJU7</accession>
<dbReference type="Proteomes" id="UP001219009">
    <property type="component" value="Chromosome"/>
</dbReference>